<dbReference type="Pfam" id="PF10982">
    <property type="entry name" value="DUF2789"/>
    <property type="match status" value="1"/>
</dbReference>
<reference evidence="1 2" key="1">
    <citation type="journal article" date="2017" name="Syst. Appl. Microbiol.">
        <title>Pseudomonas caspiana sp. nov., a citrus pathogen in the Pseudomonas syringae phylogenetic group.</title>
        <authorList>
            <person name="Busquets A."/>
            <person name="Gomila M."/>
            <person name="Beiki F."/>
            <person name="Mulet M."/>
            <person name="Rahimian H."/>
            <person name="Garcia-Valdes E."/>
            <person name="Lalucat J."/>
        </authorList>
    </citation>
    <scope>NUCLEOTIDE SEQUENCE [LARGE SCALE GENOMIC DNA]</scope>
    <source>
        <strain evidence="1 2">FBF102</strain>
    </source>
</reference>
<dbReference type="InterPro" id="IPR021250">
    <property type="entry name" value="DUF2789"/>
</dbReference>
<protein>
    <recommendedName>
        <fullName evidence="3">DUF2789 domain-containing protein</fullName>
    </recommendedName>
</protein>
<evidence type="ECO:0000313" key="2">
    <source>
        <dbReference type="Proteomes" id="UP000195440"/>
    </source>
</evidence>
<organism evidence="1 2">
    <name type="scientific">Pseudomonas caspiana</name>
    <dbReference type="NCBI Taxonomy" id="1451454"/>
    <lineage>
        <taxon>Bacteria</taxon>
        <taxon>Pseudomonadati</taxon>
        <taxon>Pseudomonadota</taxon>
        <taxon>Gammaproteobacteria</taxon>
        <taxon>Pseudomonadales</taxon>
        <taxon>Pseudomonadaceae</taxon>
        <taxon>Pseudomonas</taxon>
    </lineage>
</organism>
<dbReference type="OrthoDB" id="5828847at2"/>
<evidence type="ECO:0000313" key="1">
    <source>
        <dbReference type="EMBL" id="OUM74120.1"/>
    </source>
</evidence>
<proteinExistence type="predicted"/>
<comment type="caution">
    <text evidence="1">The sequence shown here is derived from an EMBL/GenBank/DDBJ whole genome shotgun (WGS) entry which is preliminary data.</text>
</comment>
<name>A0A1Y3P2S4_9PSED</name>
<dbReference type="InterPro" id="IPR038086">
    <property type="entry name" value="DUF2789_sf"/>
</dbReference>
<dbReference type="AlphaFoldDB" id="A0A1Y3P2S4"/>
<dbReference type="Proteomes" id="UP000195440">
    <property type="component" value="Unassembled WGS sequence"/>
</dbReference>
<evidence type="ECO:0008006" key="3">
    <source>
        <dbReference type="Google" id="ProtNLM"/>
    </source>
</evidence>
<dbReference type="RefSeq" id="WP_087266278.1">
    <property type="nucleotide sequence ID" value="NZ_CP167995.1"/>
</dbReference>
<dbReference type="Gene3D" id="1.10.10.1130">
    <property type="entry name" value="Uncharacterised protein PF10982, DUF2789"/>
    <property type="match status" value="1"/>
</dbReference>
<gene>
    <name evidence="1" type="ORF">AUC60_09870</name>
</gene>
<sequence>MDLETPTLATLFEQLGLDSDQESIDAFIDEHGPLPDDVKVSEAEFWTPQQGKYLKETLLLDDDWAPVVDELNALLHAAK</sequence>
<keyword evidence="2" id="KW-1185">Reference proteome</keyword>
<dbReference type="EMBL" id="LOHF01000006">
    <property type="protein sequence ID" value="OUM74120.1"/>
    <property type="molecule type" value="Genomic_DNA"/>
</dbReference>
<accession>A0A1Y3P2S4</accession>